<keyword evidence="5" id="KW-0456">Lyase</keyword>
<comment type="caution">
    <text evidence="6">The sequence shown here is derived from an EMBL/GenBank/DDBJ whole genome shotgun (WGS) entry which is preliminary data.</text>
</comment>
<comment type="function">
    <text evidence="5">Reversible hydration of carbon dioxide.</text>
</comment>
<dbReference type="SMART" id="SM00947">
    <property type="entry name" value="Pro_CA"/>
    <property type="match status" value="1"/>
</dbReference>
<keyword evidence="7" id="KW-1185">Reference proteome</keyword>
<dbReference type="AlphaFoldDB" id="A0A232M603"/>
<evidence type="ECO:0000313" key="6">
    <source>
        <dbReference type="EMBL" id="OXV11845.1"/>
    </source>
</evidence>
<dbReference type="SUPFAM" id="SSF53056">
    <property type="entry name" value="beta-carbonic anhydrase, cab"/>
    <property type="match status" value="1"/>
</dbReference>
<proteinExistence type="inferred from homology"/>
<evidence type="ECO:0000313" key="7">
    <source>
        <dbReference type="Proteomes" id="UP000243515"/>
    </source>
</evidence>
<dbReference type="GO" id="GO:0004089">
    <property type="term" value="F:carbonate dehydratase activity"/>
    <property type="evidence" value="ECO:0007669"/>
    <property type="project" value="UniProtKB-UniRule"/>
</dbReference>
<gene>
    <name evidence="6" type="ORF">Egran_00394</name>
</gene>
<reference evidence="6 7" key="1">
    <citation type="journal article" date="2015" name="Environ. Microbiol.">
        <title>Metagenome sequence of Elaphomyces granulatus from sporocarp tissue reveals Ascomycota ectomycorrhizal fingerprints of genome expansion and a Proteobacteria-rich microbiome.</title>
        <authorList>
            <person name="Quandt C.A."/>
            <person name="Kohler A."/>
            <person name="Hesse C.N."/>
            <person name="Sharpton T.J."/>
            <person name="Martin F."/>
            <person name="Spatafora J.W."/>
        </authorList>
    </citation>
    <scope>NUCLEOTIDE SEQUENCE [LARGE SCALE GENOMIC DNA]</scope>
    <source>
        <strain evidence="6 7">OSC145934</strain>
    </source>
</reference>
<dbReference type="EMBL" id="NPHW01002266">
    <property type="protein sequence ID" value="OXV11845.1"/>
    <property type="molecule type" value="Genomic_DNA"/>
</dbReference>
<evidence type="ECO:0000256" key="3">
    <source>
        <dbReference type="ARBA" id="ARBA00022833"/>
    </source>
</evidence>
<accession>A0A232M603</accession>
<dbReference type="InterPro" id="IPR001765">
    <property type="entry name" value="Carbonic_anhydrase"/>
</dbReference>
<dbReference type="Proteomes" id="UP000243515">
    <property type="component" value="Unassembled WGS sequence"/>
</dbReference>
<comment type="similarity">
    <text evidence="1 5">Belongs to the beta-class carbonic anhydrase family.</text>
</comment>
<name>A0A232M603_9EURO</name>
<evidence type="ECO:0000256" key="1">
    <source>
        <dbReference type="ARBA" id="ARBA00006217"/>
    </source>
</evidence>
<comment type="catalytic activity">
    <reaction evidence="5">
        <text>hydrogencarbonate + H(+) = CO2 + H2O</text>
        <dbReference type="Rhea" id="RHEA:10748"/>
        <dbReference type="ChEBI" id="CHEBI:15377"/>
        <dbReference type="ChEBI" id="CHEBI:15378"/>
        <dbReference type="ChEBI" id="CHEBI:16526"/>
        <dbReference type="ChEBI" id="CHEBI:17544"/>
        <dbReference type="EC" id="4.2.1.1"/>
    </reaction>
</comment>
<evidence type="ECO:0000256" key="5">
    <source>
        <dbReference type="RuleBase" id="RU003956"/>
    </source>
</evidence>
<dbReference type="OrthoDB" id="2901184at2759"/>
<comment type="cofactor">
    <cofactor evidence="4">
        <name>Zn(2+)</name>
        <dbReference type="ChEBI" id="CHEBI:29105"/>
    </cofactor>
    <text evidence="4">Binds 1 zinc ion per subunit.</text>
</comment>
<dbReference type="CDD" id="cd03379">
    <property type="entry name" value="beta_CA_cladeD"/>
    <property type="match status" value="1"/>
</dbReference>
<keyword evidence="2 4" id="KW-0479">Metal-binding</keyword>
<evidence type="ECO:0000256" key="4">
    <source>
        <dbReference type="PIRSR" id="PIRSR601765-1"/>
    </source>
</evidence>
<feature type="binding site" evidence="4">
    <location>
        <position position="94"/>
    </location>
    <ligand>
        <name>Zn(2+)</name>
        <dbReference type="ChEBI" id="CHEBI:29105"/>
    </ligand>
</feature>
<feature type="binding site" evidence="4">
    <location>
        <position position="91"/>
    </location>
    <ligand>
        <name>Zn(2+)</name>
        <dbReference type="ChEBI" id="CHEBI:29105"/>
    </ligand>
</feature>
<dbReference type="Gene3D" id="3.40.1050.10">
    <property type="entry name" value="Carbonic anhydrase"/>
    <property type="match status" value="1"/>
</dbReference>
<dbReference type="PANTHER" id="PTHR43175:SF3">
    <property type="entry name" value="CARBON DISULFIDE HYDROLASE"/>
    <property type="match status" value="1"/>
</dbReference>
<feature type="binding site" evidence="4">
    <location>
        <position position="39"/>
    </location>
    <ligand>
        <name>Zn(2+)</name>
        <dbReference type="ChEBI" id="CHEBI:29105"/>
    </ligand>
</feature>
<feature type="binding site" evidence="4">
    <location>
        <position position="41"/>
    </location>
    <ligand>
        <name>Zn(2+)</name>
        <dbReference type="ChEBI" id="CHEBI:29105"/>
    </ligand>
</feature>
<protein>
    <recommendedName>
        <fullName evidence="5">Carbonic anhydrase</fullName>
        <ecNumber evidence="5">4.2.1.1</ecNumber>
    </recommendedName>
    <alternativeName>
        <fullName evidence="5">Carbonate dehydratase</fullName>
    </alternativeName>
</protein>
<keyword evidence="3 4" id="KW-0862">Zinc</keyword>
<dbReference type="InterPro" id="IPR036874">
    <property type="entry name" value="Carbonic_anhydrase_sf"/>
</dbReference>
<dbReference type="Pfam" id="PF00484">
    <property type="entry name" value="Pro_CA"/>
    <property type="match status" value="1"/>
</dbReference>
<sequence length="170" mass="18454">MADSAVQQNLVAKNAEYASKFDKGDLGIPPAKNCIVVTCMDARIDPAAAYGIDIGDAHVIRNAGGHVRPALRDILISQQLVGTKELLVIKHTGCGMLSFKNEDALTMVEKNLGVQARANLEGFDFHTITNLEEAVKSDVKWLKDCSYVPRDVLVSGWIYDVATGKVKKVV</sequence>
<dbReference type="EC" id="4.2.1.1" evidence="5"/>
<organism evidence="6 7">
    <name type="scientific">Elaphomyces granulatus</name>
    <dbReference type="NCBI Taxonomy" id="519963"/>
    <lineage>
        <taxon>Eukaryota</taxon>
        <taxon>Fungi</taxon>
        <taxon>Dikarya</taxon>
        <taxon>Ascomycota</taxon>
        <taxon>Pezizomycotina</taxon>
        <taxon>Eurotiomycetes</taxon>
        <taxon>Eurotiomycetidae</taxon>
        <taxon>Eurotiales</taxon>
        <taxon>Elaphomycetaceae</taxon>
        <taxon>Elaphomyces</taxon>
    </lineage>
</organism>
<dbReference type="GO" id="GO:0008270">
    <property type="term" value="F:zinc ion binding"/>
    <property type="evidence" value="ECO:0007669"/>
    <property type="project" value="UniProtKB-UniRule"/>
</dbReference>
<evidence type="ECO:0000256" key="2">
    <source>
        <dbReference type="ARBA" id="ARBA00022723"/>
    </source>
</evidence>
<dbReference type="PANTHER" id="PTHR43175">
    <property type="entry name" value="CARBONIC ANHYDRASE"/>
    <property type="match status" value="1"/>
</dbReference>